<evidence type="ECO:0000313" key="2">
    <source>
        <dbReference type="Proteomes" id="UP001320706"/>
    </source>
</evidence>
<keyword evidence="2" id="KW-1185">Reference proteome</keyword>
<protein>
    <submittedName>
        <fullName evidence="1">Uncharacterized protein</fullName>
    </submittedName>
</protein>
<proteinExistence type="predicted"/>
<organism evidence="1 2">
    <name type="scientific">Zalaria obscura</name>
    <dbReference type="NCBI Taxonomy" id="2024903"/>
    <lineage>
        <taxon>Eukaryota</taxon>
        <taxon>Fungi</taxon>
        <taxon>Dikarya</taxon>
        <taxon>Ascomycota</taxon>
        <taxon>Pezizomycotina</taxon>
        <taxon>Dothideomycetes</taxon>
        <taxon>Dothideomycetidae</taxon>
        <taxon>Dothideales</taxon>
        <taxon>Zalariaceae</taxon>
        <taxon>Zalaria</taxon>
    </lineage>
</organism>
<dbReference type="Proteomes" id="UP001320706">
    <property type="component" value="Unassembled WGS sequence"/>
</dbReference>
<evidence type="ECO:0000313" key="1">
    <source>
        <dbReference type="EMBL" id="KAK8200905.1"/>
    </source>
</evidence>
<comment type="caution">
    <text evidence="1">The sequence shown here is derived from an EMBL/GenBank/DDBJ whole genome shotgun (WGS) entry which is preliminary data.</text>
</comment>
<sequence>MMASEFESEACRDDVLGGYCDFSAEGCFSLPVKVGRNENRCRNEPLLREGGVNASVHRSQILVRQRTDEDTWWLSTGFVIHAAFLELGWPLSDTLRGLAFAHRRQAIGAVHTAYIAASVFRSVARVVSILVSASPGCRSAVQDGFETQGLSAPVHPVNPPHVPISCPNRPCSIFVVPPLMSRLPPHNP</sequence>
<name>A0ACC3S894_9PEZI</name>
<reference evidence="1" key="1">
    <citation type="submission" date="2024-02" db="EMBL/GenBank/DDBJ databases">
        <title>Metagenome Assembled Genome of Zalaria obscura JY119.</title>
        <authorList>
            <person name="Vighnesh L."/>
            <person name="Jagadeeshwari U."/>
            <person name="Venkata Ramana C."/>
            <person name="Sasikala C."/>
        </authorList>
    </citation>
    <scope>NUCLEOTIDE SEQUENCE</scope>
    <source>
        <strain evidence="1">JY119</strain>
    </source>
</reference>
<accession>A0ACC3S894</accession>
<dbReference type="EMBL" id="JAMKPW020000038">
    <property type="protein sequence ID" value="KAK8200905.1"/>
    <property type="molecule type" value="Genomic_DNA"/>
</dbReference>
<gene>
    <name evidence="1" type="ORF">M8818_006223</name>
</gene>